<dbReference type="AlphaFoldDB" id="A0A0L6US58"/>
<keyword evidence="2" id="KW-1185">Reference proteome</keyword>
<evidence type="ECO:0000313" key="1">
    <source>
        <dbReference type="EMBL" id="KNZ50690.1"/>
    </source>
</evidence>
<name>A0A0L6US58_9BASI</name>
<protein>
    <submittedName>
        <fullName evidence="1">Uncharacterized protein</fullName>
    </submittedName>
</protein>
<dbReference type="EMBL" id="LAVV01009377">
    <property type="protein sequence ID" value="KNZ50690.1"/>
    <property type="molecule type" value="Genomic_DNA"/>
</dbReference>
<gene>
    <name evidence="1" type="ORF">VP01_4288g2</name>
</gene>
<comment type="caution">
    <text evidence="1">The sequence shown here is derived from an EMBL/GenBank/DDBJ whole genome shotgun (WGS) entry which is preliminary data.</text>
</comment>
<evidence type="ECO:0000313" key="2">
    <source>
        <dbReference type="Proteomes" id="UP000037035"/>
    </source>
</evidence>
<accession>A0A0L6US58</accession>
<proteinExistence type="predicted"/>
<sequence>MDYLGDSCSLPAMISSSGMACSEKYQGRICSGWMCRIVWASTDPLMASDLAVTQRVGRVAEVYNPSHTLPPLGVPRMTWRFFFLKSCGGTLEIFAPFLSPGTSRPASLKQVGSTQGALKVEAWEVGFWRWFFFLQLRPARDLQKCVNFETPKSKEPPGPCFRNQKCNYLRYNTQKWNHFFNHCQQLYWPCSEMQQITGPLLATPSNT</sequence>
<dbReference type="Proteomes" id="UP000037035">
    <property type="component" value="Unassembled WGS sequence"/>
</dbReference>
<dbReference type="VEuPathDB" id="FungiDB:VP01_4288g2"/>
<organism evidence="1 2">
    <name type="scientific">Puccinia sorghi</name>
    <dbReference type="NCBI Taxonomy" id="27349"/>
    <lineage>
        <taxon>Eukaryota</taxon>
        <taxon>Fungi</taxon>
        <taxon>Dikarya</taxon>
        <taxon>Basidiomycota</taxon>
        <taxon>Pucciniomycotina</taxon>
        <taxon>Pucciniomycetes</taxon>
        <taxon>Pucciniales</taxon>
        <taxon>Pucciniaceae</taxon>
        <taxon>Puccinia</taxon>
    </lineage>
</organism>
<reference evidence="1 2" key="1">
    <citation type="submission" date="2015-08" db="EMBL/GenBank/DDBJ databases">
        <title>Next Generation Sequencing and Analysis of the Genome of Puccinia sorghi L Schw, the Causal Agent of Maize Common Rust.</title>
        <authorList>
            <person name="Rochi L."/>
            <person name="Burguener G."/>
            <person name="Darino M."/>
            <person name="Turjanski A."/>
            <person name="Kreff E."/>
            <person name="Dieguez M.J."/>
            <person name="Sacco F."/>
        </authorList>
    </citation>
    <scope>NUCLEOTIDE SEQUENCE [LARGE SCALE GENOMIC DNA]</scope>
    <source>
        <strain evidence="1 2">RO10H11247</strain>
    </source>
</reference>